<dbReference type="PANTHER" id="PTHR32054:SF94">
    <property type="entry name" value="OS07G0619100 PROTEIN"/>
    <property type="match status" value="1"/>
</dbReference>
<protein>
    <submittedName>
        <fullName evidence="3">Uncharacterized protein</fullName>
    </submittedName>
</protein>
<keyword evidence="2" id="KW-0175">Coiled coil</keyword>
<dbReference type="Pfam" id="PF05701">
    <property type="entry name" value="WEMBL"/>
    <property type="match status" value="1"/>
</dbReference>
<reference evidence="3" key="1">
    <citation type="journal article" date="2012" name="Nat. Biotechnol.">
        <title>Reference genome sequence of the model plant Setaria.</title>
        <authorList>
            <person name="Bennetzen J.L."/>
            <person name="Schmutz J."/>
            <person name="Wang H."/>
            <person name="Percifield R."/>
            <person name="Hawkins J."/>
            <person name="Pontaroli A.C."/>
            <person name="Estep M."/>
            <person name="Feng L."/>
            <person name="Vaughn J.N."/>
            <person name="Grimwood J."/>
            <person name="Jenkins J."/>
            <person name="Barry K."/>
            <person name="Lindquist E."/>
            <person name="Hellsten U."/>
            <person name="Deshpande S."/>
            <person name="Wang X."/>
            <person name="Wu X."/>
            <person name="Mitros T."/>
            <person name="Triplett J."/>
            <person name="Yang X."/>
            <person name="Ye C.Y."/>
            <person name="Mauro-Herrera M."/>
            <person name="Wang L."/>
            <person name="Li P."/>
            <person name="Sharma M."/>
            <person name="Sharma R."/>
            <person name="Ronald P.C."/>
            <person name="Panaud O."/>
            <person name="Kellogg E.A."/>
            <person name="Brutnell T.P."/>
            <person name="Doust A.N."/>
            <person name="Tuskan G.A."/>
            <person name="Rokhsar D."/>
            <person name="Devos K.M."/>
        </authorList>
    </citation>
    <scope>NUCLEOTIDE SEQUENCE [LARGE SCALE GENOMIC DNA]</scope>
    <source>
        <strain evidence="3">Yugu1</strain>
    </source>
</reference>
<evidence type="ECO:0000256" key="2">
    <source>
        <dbReference type="ARBA" id="ARBA00023054"/>
    </source>
</evidence>
<dbReference type="EMBL" id="CM003534">
    <property type="protein sequence ID" value="RCV34210.1"/>
    <property type="molecule type" value="Genomic_DNA"/>
</dbReference>
<reference evidence="3" key="2">
    <citation type="submission" date="2015-07" db="EMBL/GenBank/DDBJ databases">
        <authorList>
            <person name="Noorani M."/>
        </authorList>
    </citation>
    <scope>NUCLEOTIDE SEQUENCE</scope>
    <source>
        <strain evidence="3">Yugu1</strain>
    </source>
</reference>
<name>A0A368RXA4_SETIT</name>
<evidence type="ECO:0000313" key="3">
    <source>
        <dbReference type="EMBL" id="RCV34210.1"/>
    </source>
</evidence>
<dbReference type="AlphaFoldDB" id="A0A368RXA4"/>
<evidence type="ECO:0000256" key="1">
    <source>
        <dbReference type="ARBA" id="ARBA00005485"/>
    </source>
</evidence>
<organism evidence="3">
    <name type="scientific">Setaria italica</name>
    <name type="common">Foxtail millet</name>
    <name type="synonym">Panicum italicum</name>
    <dbReference type="NCBI Taxonomy" id="4555"/>
    <lineage>
        <taxon>Eukaryota</taxon>
        <taxon>Viridiplantae</taxon>
        <taxon>Streptophyta</taxon>
        <taxon>Embryophyta</taxon>
        <taxon>Tracheophyta</taxon>
        <taxon>Spermatophyta</taxon>
        <taxon>Magnoliopsida</taxon>
        <taxon>Liliopsida</taxon>
        <taxon>Poales</taxon>
        <taxon>Poaceae</taxon>
        <taxon>PACMAD clade</taxon>
        <taxon>Panicoideae</taxon>
        <taxon>Panicodae</taxon>
        <taxon>Paniceae</taxon>
        <taxon>Cenchrinae</taxon>
        <taxon>Setaria</taxon>
    </lineage>
</organism>
<proteinExistence type="inferred from homology"/>
<sequence length="110" mass="12397">MNSMPVNVLNGTGTTLRDEMKPKEDETHYMSDMATKLKRKEDSETTPASPYKGLIDTAAPFESVREAVTKFGGIVDWIAHKAQMLEVVLDKLTLHIDHRAFVMELKLSFT</sequence>
<accession>A0A368RXA4</accession>
<dbReference type="InterPro" id="IPR008545">
    <property type="entry name" value="Web"/>
</dbReference>
<comment type="similarity">
    <text evidence="1">Belongs to the WEB family.</text>
</comment>
<dbReference type="STRING" id="4555.A0A368RXA4"/>
<dbReference type="OrthoDB" id="786392at2759"/>
<dbReference type="PANTHER" id="PTHR32054">
    <property type="entry name" value="HEAVY CHAIN, PUTATIVE, EXPRESSED-RELATED-RELATED"/>
    <property type="match status" value="1"/>
</dbReference>
<gene>
    <name evidence="3" type="ORF">SETIT_7G142700v2</name>
</gene>